<feature type="domain" description="HTH marR-type" evidence="2">
    <location>
        <begin position="1"/>
        <end position="141"/>
    </location>
</feature>
<name>A0A366JPM5_CYTFI</name>
<dbReference type="EMBL" id="QNSF01000010">
    <property type="protein sequence ID" value="RBP90023.1"/>
    <property type="molecule type" value="Genomic_DNA"/>
</dbReference>
<dbReference type="PROSITE" id="PS50995">
    <property type="entry name" value="HTH_MARR_2"/>
    <property type="match status" value="1"/>
</dbReference>
<dbReference type="SUPFAM" id="SSF46785">
    <property type="entry name" value="Winged helix' DNA-binding domain"/>
    <property type="match status" value="1"/>
</dbReference>
<dbReference type="InterPro" id="IPR000182">
    <property type="entry name" value="GNAT_dom"/>
</dbReference>
<dbReference type="InterPro" id="IPR036390">
    <property type="entry name" value="WH_DNA-bd_sf"/>
</dbReference>
<dbReference type="Pfam" id="PF12802">
    <property type="entry name" value="MarR_2"/>
    <property type="match status" value="1"/>
</dbReference>
<dbReference type="PANTHER" id="PTHR13947:SF37">
    <property type="entry name" value="LD18367P"/>
    <property type="match status" value="1"/>
</dbReference>
<dbReference type="Gene3D" id="3.40.630.30">
    <property type="match status" value="1"/>
</dbReference>
<dbReference type="InterPro" id="IPR036388">
    <property type="entry name" value="WH-like_DNA-bd_sf"/>
</dbReference>
<evidence type="ECO:0000259" key="3">
    <source>
        <dbReference type="PROSITE" id="PS51186"/>
    </source>
</evidence>
<dbReference type="InterPro" id="IPR050769">
    <property type="entry name" value="NAT_camello-type"/>
</dbReference>
<dbReference type="Gene3D" id="1.10.10.10">
    <property type="entry name" value="Winged helix-like DNA-binding domain superfamily/Winged helix DNA-binding domain"/>
    <property type="match status" value="1"/>
</dbReference>
<dbReference type="SMART" id="SM00347">
    <property type="entry name" value="HTH_MARR"/>
    <property type="match status" value="1"/>
</dbReference>
<dbReference type="PROSITE" id="PS51186">
    <property type="entry name" value="GNAT"/>
    <property type="match status" value="1"/>
</dbReference>
<comment type="caution">
    <text evidence="4">The sequence shown here is derived from an EMBL/GenBank/DDBJ whole genome shotgun (WGS) entry which is preliminary data.</text>
</comment>
<evidence type="ECO:0000256" key="1">
    <source>
        <dbReference type="ARBA" id="ARBA00022679"/>
    </source>
</evidence>
<keyword evidence="5" id="KW-1185">Reference proteome</keyword>
<dbReference type="CDD" id="cd04301">
    <property type="entry name" value="NAT_SF"/>
    <property type="match status" value="1"/>
</dbReference>
<gene>
    <name evidence="4" type="ORF">DFO70_110129</name>
</gene>
<dbReference type="Proteomes" id="UP000252731">
    <property type="component" value="Unassembled WGS sequence"/>
</dbReference>
<dbReference type="AlphaFoldDB" id="A0A366JPM5"/>
<proteinExistence type="predicted"/>
<dbReference type="PRINTS" id="PR00598">
    <property type="entry name" value="HTHMARR"/>
</dbReference>
<evidence type="ECO:0000259" key="2">
    <source>
        <dbReference type="PROSITE" id="PS50995"/>
    </source>
</evidence>
<organism evidence="4 5">
    <name type="scientific">Cytobacillus firmus</name>
    <name type="common">Bacillus firmus</name>
    <dbReference type="NCBI Taxonomy" id="1399"/>
    <lineage>
        <taxon>Bacteria</taxon>
        <taxon>Bacillati</taxon>
        <taxon>Bacillota</taxon>
        <taxon>Bacilli</taxon>
        <taxon>Bacillales</taxon>
        <taxon>Bacillaceae</taxon>
        <taxon>Cytobacillus</taxon>
    </lineage>
</organism>
<dbReference type="SUPFAM" id="SSF55729">
    <property type="entry name" value="Acyl-CoA N-acyltransferases (Nat)"/>
    <property type="match status" value="1"/>
</dbReference>
<feature type="domain" description="N-acetyltransferase" evidence="3">
    <location>
        <begin position="168"/>
        <end position="308"/>
    </location>
</feature>
<sequence length="311" mass="35590">MSMISFEERISAVRHFNRFMTRQIGALREGLLHSPYSLTESRILFEIATNEDPKASNLTQELGLDPGYLSRILARFEERGLIKKERSAKDARQRILKLTPEGEKAFSKLNERSYNEIADLLGKLSESEQQQLINAMKTVEGLISKNESLKFSGPYFLRQHEPGDMGWVVHKHGLLYSQEYGWDGRFEALVSQIAADFINNYNPKRERCWIAEMNGETVGSIFVVEGSEDTAKLRLLIVDPKARGLGLGSQLVEECINFSKQAGYKKLVLWTNSVLKEARHIYQKKGFQLVKEEKHHSFGHDLVGETWELLL</sequence>
<dbReference type="GO" id="GO:0003700">
    <property type="term" value="F:DNA-binding transcription factor activity"/>
    <property type="evidence" value="ECO:0007669"/>
    <property type="project" value="InterPro"/>
</dbReference>
<dbReference type="GO" id="GO:0008080">
    <property type="term" value="F:N-acetyltransferase activity"/>
    <property type="evidence" value="ECO:0007669"/>
    <property type="project" value="InterPro"/>
</dbReference>
<protein>
    <submittedName>
        <fullName evidence="4">MarR family transcriptional regulator with acetyltransferase activity</fullName>
    </submittedName>
</protein>
<reference evidence="4 5" key="1">
    <citation type="submission" date="2018-06" db="EMBL/GenBank/DDBJ databases">
        <title>Freshwater and sediment microbial communities from various areas in North America, analyzing microbe dynamics in response to fracking.</title>
        <authorList>
            <person name="Lamendella R."/>
        </authorList>
    </citation>
    <scope>NUCLEOTIDE SEQUENCE [LARGE SCALE GENOMIC DNA]</scope>
    <source>
        <strain evidence="4 5">14_TX</strain>
    </source>
</reference>
<dbReference type="Pfam" id="PF13508">
    <property type="entry name" value="Acetyltransf_7"/>
    <property type="match status" value="1"/>
</dbReference>
<dbReference type="InterPro" id="IPR000835">
    <property type="entry name" value="HTH_MarR-typ"/>
</dbReference>
<evidence type="ECO:0000313" key="4">
    <source>
        <dbReference type="EMBL" id="RBP90023.1"/>
    </source>
</evidence>
<dbReference type="InterPro" id="IPR016181">
    <property type="entry name" value="Acyl_CoA_acyltransferase"/>
</dbReference>
<dbReference type="PANTHER" id="PTHR13947">
    <property type="entry name" value="GNAT FAMILY N-ACETYLTRANSFERASE"/>
    <property type="match status" value="1"/>
</dbReference>
<evidence type="ECO:0000313" key="5">
    <source>
        <dbReference type="Proteomes" id="UP000252731"/>
    </source>
</evidence>
<accession>A0A366JPM5</accession>
<keyword evidence="1 4" id="KW-0808">Transferase</keyword>